<protein>
    <submittedName>
        <fullName evidence="3">Ovule protein</fullName>
    </submittedName>
</protein>
<dbReference type="AlphaFoldDB" id="A0A183GLD2"/>
<reference evidence="1 2" key="1">
    <citation type="submission" date="2018-11" db="EMBL/GenBank/DDBJ databases">
        <authorList>
            <consortium name="Pathogen Informatics"/>
        </authorList>
    </citation>
    <scope>NUCLEOTIDE SEQUENCE [LARGE SCALE GENOMIC DNA]</scope>
</reference>
<accession>A0A3P8D6Y8</accession>
<proteinExistence type="predicted"/>
<keyword evidence="2" id="KW-1185">Reference proteome</keyword>
<evidence type="ECO:0000313" key="3">
    <source>
        <dbReference type="WBParaSite" id="HPBE_0002350201-mRNA-1"/>
    </source>
</evidence>
<evidence type="ECO:0000313" key="1">
    <source>
        <dbReference type="EMBL" id="VDP39200.1"/>
    </source>
</evidence>
<reference evidence="3" key="2">
    <citation type="submission" date="2019-09" db="UniProtKB">
        <authorList>
            <consortium name="WormBaseParasite"/>
        </authorList>
    </citation>
    <scope>IDENTIFICATION</scope>
</reference>
<name>A0A183GLD2_HELPZ</name>
<evidence type="ECO:0000313" key="2">
    <source>
        <dbReference type="Proteomes" id="UP000050761"/>
    </source>
</evidence>
<accession>A0A183GLD2</accession>
<sequence length="76" mass="8497">MRNPDILIRTLDPPPANLKSLRVDPPPASMINKADFPMQDYEMSEPVPNSNMPFIEWAPSCALSQQDSFSGTYGWA</sequence>
<organism evidence="2 3">
    <name type="scientific">Heligmosomoides polygyrus</name>
    <name type="common">Parasitic roundworm</name>
    <dbReference type="NCBI Taxonomy" id="6339"/>
    <lineage>
        <taxon>Eukaryota</taxon>
        <taxon>Metazoa</taxon>
        <taxon>Ecdysozoa</taxon>
        <taxon>Nematoda</taxon>
        <taxon>Chromadorea</taxon>
        <taxon>Rhabditida</taxon>
        <taxon>Rhabditina</taxon>
        <taxon>Rhabditomorpha</taxon>
        <taxon>Strongyloidea</taxon>
        <taxon>Heligmosomidae</taxon>
        <taxon>Heligmosomoides</taxon>
    </lineage>
</organism>
<dbReference type="EMBL" id="UZAH01035131">
    <property type="protein sequence ID" value="VDP39200.1"/>
    <property type="molecule type" value="Genomic_DNA"/>
</dbReference>
<gene>
    <name evidence="1" type="ORF">HPBE_LOCUS23500</name>
</gene>
<dbReference type="Proteomes" id="UP000050761">
    <property type="component" value="Unassembled WGS sequence"/>
</dbReference>
<dbReference type="WBParaSite" id="HPBE_0002350201-mRNA-1">
    <property type="protein sequence ID" value="HPBE_0002350201-mRNA-1"/>
    <property type="gene ID" value="HPBE_0002350201"/>
</dbReference>